<dbReference type="Proteomes" id="UP000324632">
    <property type="component" value="Chromosome 7"/>
</dbReference>
<sequence length="271" mass="29973">MANKLPNDRVAAGKVARNPKCARCRNHGLVVPLKGHSGQCQFKTCVCWKCSLIAERTKILASQRRIKTGYINESSSDDRPIRSGGKRVAAADNNVTIDVDHETDTSGRQESVINAPVQRADLDGKTYTELHAPVRGPVSASAGYCELKAHTGLSTSGDPPHIPGEYIITEAIPRHIYPGEMFAMPLPMYPHYPDRYMCPAVLVTLRSPAPGPFREPVGFLPSPPAASSHLLETPESQKVMLAVTRNQKSYLMMDFHQRTQHDRKHAHFLFN</sequence>
<evidence type="ECO:0000256" key="6">
    <source>
        <dbReference type="PROSITE-ProRule" id="PRU00070"/>
    </source>
</evidence>
<dbReference type="Pfam" id="PF00751">
    <property type="entry name" value="DM"/>
    <property type="match status" value="1"/>
</dbReference>
<comment type="subcellular location">
    <subcellularLocation>
        <location evidence="6">Nucleus</location>
    </subcellularLocation>
</comment>
<comment type="similarity">
    <text evidence="1">Belongs to the DMRT family.</text>
</comment>
<evidence type="ECO:0000259" key="7">
    <source>
        <dbReference type="PROSITE" id="PS50809"/>
    </source>
</evidence>
<dbReference type="InterPro" id="IPR001275">
    <property type="entry name" value="DM_DNA-bd"/>
</dbReference>
<name>A0A5A9PB46_9TELE</name>
<dbReference type="SUPFAM" id="SSF82927">
    <property type="entry name" value="Cysteine-rich DNA binding domain, (DM domain)"/>
    <property type="match status" value="1"/>
</dbReference>
<evidence type="ECO:0000256" key="1">
    <source>
        <dbReference type="ARBA" id="ARBA00006834"/>
    </source>
</evidence>
<dbReference type="GO" id="GO:0000978">
    <property type="term" value="F:RNA polymerase II cis-regulatory region sequence-specific DNA binding"/>
    <property type="evidence" value="ECO:0007669"/>
    <property type="project" value="TreeGrafter"/>
</dbReference>
<dbReference type="AlphaFoldDB" id="A0A5A9PB46"/>
<feature type="domain" description="DM" evidence="7">
    <location>
        <begin position="21"/>
        <end position="68"/>
    </location>
</feature>
<dbReference type="GO" id="GO:0007548">
    <property type="term" value="P:sex differentiation"/>
    <property type="evidence" value="ECO:0007669"/>
    <property type="project" value="TreeGrafter"/>
</dbReference>
<dbReference type="GO" id="GO:0007281">
    <property type="term" value="P:germ cell development"/>
    <property type="evidence" value="ECO:0007669"/>
    <property type="project" value="TreeGrafter"/>
</dbReference>
<organism evidence="8 9">
    <name type="scientific">Triplophysa tibetana</name>
    <dbReference type="NCBI Taxonomy" id="1572043"/>
    <lineage>
        <taxon>Eukaryota</taxon>
        <taxon>Metazoa</taxon>
        <taxon>Chordata</taxon>
        <taxon>Craniata</taxon>
        <taxon>Vertebrata</taxon>
        <taxon>Euteleostomi</taxon>
        <taxon>Actinopterygii</taxon>
        <taxon>Neopterygii</taxon>
        <taxon>Teleostei</taxon>
        <taxon>Ostariophysi</taxon>
        <taxon>Cypriniformes</taxon>
        <taxon>Nemacheilidae</taxon>
        <taxon>Triplophysa</taxon>
    </lineage>
</organism>
<dbReference type="SMART" id="SM00301">
    <property type="entry name" value="DM"/>
    <property type="match status" value="1"/>
</dbReference>
<evidence type="ECO:0000313" key="9">
    <source>
        <dbReference type="Proteomes" id="UP000324632"/>
    </source>
</evidence>
<keyword evidence="3 6" id="KW-0862">Zinc</keyword>
<dbReference type="GO" id="GO:0005634">
    <property type="term" value="C:nucleus"/>
    <property type="evidence" value="ECO:0007669"/>
    <property type="project" value="UniProtKB-SubCell"/>
</dbReference>
<dbReference type="PROSITE" id="PS40000">
    <property type="entry name" value="DM_1"/>
    <property type="match status" value="1"/>
</dbReference>
<gene>
    <name evidence="8" type="ORF">E1301_Tti011336</name>
</gene>
<dbReference type="PANTHER" id="PTHR12322:SF76">
    <property type="entry name" value="DOUBLESEX- AND MAB-3-RELATED TRANSCRIPTION FACTOR A2"/>
    <property type="match status" value="1"/>
</dbReference>
<dbReference type="EMBL" id="SOYY01000007">
    <property type="protein sequence ID" value="KAA0718885.1"/>
    <property type="molecule type" value="Genomic_DNA"/>
</dbReference>
<keyword evidence="4 6" id="KW-0238">DNA-binding</keyword>
<evidence type="ECO:0000256" key="5">
    <source>
        <dbReference type="ARBA" id="ARBA00023242"/>
    </source>
</evidence>
<keyword evidence="9" id="KW-1185">Reference proteome</keyword>
<accession>A0A5A9PB46</accession>
<feature type="DNA-binding region" description="DM" evidence="6">
    <location>
        <begin position="21"/>
        <end position="68"/>
    </location>
</feature>
<dbReference type="FunFam" id="4.10.1040.10:FF:000001">
    <property type="entry name" value="doublesex- and mab-3-related transcription factor 1"/>
    <property type="match status" value="1"/>
</dbReference>
<evidence type="ECO:0000256" key="3">
    <source>
        <dbReference type="ARBA" id="ARBA00022833"/>
    </source>
</evidence>
<dbReference type="Gene3D" id="4.10.1040.10">
    <property type="entry name" value="DM DNA-binding domain"/>
    <property type="match status" value="1"/>
</dbReference>
<proteinExistence type="inferred from homology"/>
<dbReference type="InterPro" id="IPR026607">
    <property type="entry name" value="DMRT"/>
</dbReference>
<dbReference type="InterPro" id="IPR036407">
    <property type="entry name" value="DM_DNA-bd_sf"/>
</dbReference>
<evidence type="ECO:0000313" key="8">
    <source>
        <dbReference type="EMBL" id="KAA0718885.1"/>
    </source>
</evidence>
<evidence type="ECO:0000256" key="2">
    <source>
        <dbReference type="ARBA" id="ARBA00022723"/>
    </source>
</evidence>
<comment type="caution">
    <text evidence="8">The sequence shown here is derived from an EMBL/GenBank/DDBJ whole genome shotgun (WGS) entry which is preliminary data.</text>
</comment>
<dbReference type="PANTHER" id="PTHR12322">
    <property type="entry name" value="DOUBLESEX AND MAB-3 RELATED TRANSCRIPTION FACTOR DMRT"/>
    <property type="match status" value="1"/>
</dbReference>
<dbReference type="PROSITE" id="PS50809">
    <property type="entry name" value="DM_2"/>
    <property type="match status" value="1"/>
</dbReference>
<evidence type="ECO:0000256" key="4">
    <source>
        <dbReference type="ARBA" id="ARBA00023125"/>
    </source>
</evidence>
<keyword evidence="2 6" id="KW-0479">Metal-binding</keyword>
<reference evidence="8 9" key="1">
    <citation type="journal article" date="2019" name="Mol. Ecol. Resour.">
        <title>Chromosome-level genome assembly of Triplophysa tibetana, a fish adapted to the harsh high-altitude environment of the Tibetan Plateau.</title>
        <authorList>
            <person name="Yang X."/>
            <person name="Liu H."/>
            <person name="Ma Z."/>
            <person name="Zou Y."/>
            <person name="Zou M."/>
            <person name="Mao Y."/>
            <person name="Li X."/>
            <person name="Wang H."/>
            <person name="Chen T."/>
            <person name="Wang W."/>
            <person name="Yang R."/>
        </authorList>
    </citation>
    <scope>NUCLEOTIDE SEQUENCE [LARGE SCALE GENOMIC DNA]</scope>
    <source>
        <strain evidence="8">TTIB1903HZAU</strain>
        <tissue evidence="8">Muscle</tissue>
    </source>
</reference>
<dbReference type="GO" id="GO:0046872">
    <property type="term" value="F:metal ion binding"/>
    <property type="evidence" value="ECO:0007669"/>
    <property type="project" value="UniProtKB-KW"/>
</dbReference>
<dbReference type="GO" id="GO:0000981">
    <property type="term" value="F:DNA-binding transcription factor activity, RNA polymerase II-specific"/>
    <property type="evidence" value="ECO:0007669"/>
    <property type="project" value="TreeGrafter"/>
</dbReference>
<keyword evidence="5 6" id="KW-0539">Nucleus</keyword>
<protein>
    <submittedName>
        <fullName evidence="8">Doublesex-and mab-3-related transcription factor B1</fullName>
    </submittedName>
</protein>